<organism evidence="6 7">
    <name type="scientific">Candidatus Obscuribacter phosphatis</name>
    <dbReference type="NCBI Taxonomy" id="1906157"/>
    <lineage>
        <taxon>Bacteria</taxon>
        <taxon>Bacillati</taxon>
        <taxon>Candidatus Melainabacteria</taxon>
        <taxon>Candidatus Obscuribacterales</taxon>
        <taxon>Candidatus Obscuribacteraceae</taxon>
        <taxon>Candidatus Obscuribacter</taxon>
    </lineage>
</organism>
<keyword evidence="1" id="KW-0805">Transcription regulation</keyword>
<dbReference type="PROSITE" id="PS50977">
    <property type="entry name" value="HTH_TETR_2"/>
    <property type="match status" value="1"/>
</dbReference>
<evidence type="ECO:0000256" key="1">
    <source>
        <dbReference type="ARBA" id="ARBA00023015"/>
    </source>
</evidence>
<dbReference type="EMBL" id="JAFLCK010000035">
    <property type="protein sequence ID" value="MBN8662302.1"/>
    <property type="molecule type" value="Genomic_DNA"/>
</dbReference>
<dbReference type="Gene3D" id="1.10.10.60">
    <property type="entry name" value="Homeodomain-like"/>
    <property type="match status" value="1"/>
</dbReference>
<dbReference type="InterPro" id="IPR009057">
    <property type="entry name" value="Homeodomain-like_sf"/>
</dbReference>
<dbReference type="InterPro" id="IPR036271">
    <property type="entry name" value="Tet_transcr_reg_TetR-rel_C_sf"/>
</dbReference>
<accession>A0A8J7PCK6</accession>
<dbReference type="InterPro" id="IPR001647">
    <property type="entry name" value="HTH_TetR"/>
</dbReference>
<name>A0A8J7PCK6_9BACT</name>
<feature type="domain" description="HTH tetR-type" evidence="5">
    <location>
        <begin position="8"/>
        <end position="68"/>
    </location>
</feature>
<evidence type="ECO:0000313" key="6">
    <source>
        <dbReference type="EMBL" id="MBN8662302.1"/>
    </source>
</evidence>
<reference evidence="6" key="1">
    <citation type="submission" date="2021-02" db="EMBL/GenBank/DDBJ databases">
        <title>Genome-Resolved Metagenomics of a Microbial Community Performing Photosynthetic Biological Nutrient Removal.</title>
        <authorList>
            <person name="Mcdaniel E.A."/>
        </authorList>
    </citation>
    <scope>NUCLEOTIDE SEQUENCE</scope>
    <source>
        <strain evidence="6">UWPOB_OBS1</strain>
    </source>
</reference>
<proteinExistence type="predicted"/>
<feature type="DNA-binding region" description="H-T-H motif" evidence="4">
    <location>
        <begin position="31"/>
        <end position="50"/>
    </location>
</feature>
<evidence type="ECO:0000256" key="2">
    <source>
        <dbReference type="ARBA" id="ARBA00023125"/>
    </source>
</evidence>
<dbReference type="AlphaFoldDB" id="A0A8J7PCK6"/>
<evidence type="ECO:0000313" key="7">
    <source>
        <dbReference type="Proteomes" id="UP000664277"/>
    </source>
</evidence>
<comment type="caution">
    <text evidence="6">The sequence shown here is derived from an EMBL/GenBank/DDBJ whole genome shotgun (WGS) entry which is preliminary data.</text>
</comment>
<dbReference type="SUPFAM" id="SSF48498">
    <property type="entry name" value="Tetracyclin repressor-like, C-terminal domain"/>
    <property type="match status" value="1"/>
</dbReference>
<dbReference type="Pfam" id="PF00440">
    <property type="entry name" value="TetR_N"/>
    <property type="match status" value="1"/>
</dbReference>
<dbReference type="PANTHER" id="PTHR47506:SF1">
    <property type="entry name" value="HTH-TYPE TRANSCRIPTIONAL REGULATOR YJDC"/>
    <property type="match status" value="1"/>
</dbReference>
<dbReference type="GO" id="GO:0003677">
    <property type="term" value="F:DNA binding"/>
    <property type="evidence" value="ECO:0007669"/>
    <property type="project" value="UniProtKB-UniRule"/>
</dbReference>
<dbReference type="Gene3D" id="1.10.357.10">
    <property type="entry name" value="Tetracycline Repressor, domain 2"/>
    <property type="match status" value="1"/>
</dbReference>
<dbReference type="PANTHER" id="PTHR47506">
    <property type="entry name" value="TRANSCRIPTIONAL REGULATORY PROTEIN"/>
    <property type="match status" value="1"/>
</dbReference>
<protein>
    <submittedName>
        <fullName evidence="6">TetR/AcrR family transcriptional regulator</fullName>
    </submittedName>
</protein>
<sequence length="196" mass="21479">MSRGRPKKFNNDQALHDAMLVFWRHGYRGTALDDITAALNINKPSLYAAFGGKEELFLQVIDHYRAHILAPIAKPLSECSNLKDGLRQYFRDITKVVMGKETPPGCLVACMLAEECCQTESIKAKLAGAIAESDRFFCHVFEKHKDELNPQITPEAAAVLLVSTLHGLSIRARAGASQEGIVSGASAFLKVALKQP</sequence>
<evidence type="ECO:0000259" key="5">
    <source>
        <dbReference type="PROSITE" id="PS50977"/>
    </source>
</evidence>
<dbReference type="Proteomes" id="UP000664277">
    <property type="component" value="Unassembled WGS sequence"/>
</dbReference>
<evidence type="ECO:0000256" key="3">
    <source>
        <dbReference type="ARBA" id="ARBA00023163"/>
    </source>
</evidence>
<keyword evidence="2 4" id="KW-0238">DNA-binding</keyword>
<evidence type="ECO:0000256" key="4">
    <source>
        <dbReference type="PROSITE-ProRule" id="PRU00335"/>
    </source>
</evidence>
<keyword evidence="3" id="KW-0804">Transcription</keyword>
<gene>
    <name evidence="6" type="ORF">J0M35_18170</name>
</gene>
<dbReference type="SUPFAM" id="SSF46689">
    <property type="entry name" value="Homeodomain-like"/>
    <property type="match status" value="1"/>
</dbReference>